<organism evidence="3 4">
    <name type="scientific">Marasmius tenuissimus</name>
    <dbReference type="NCBI Taxonomy" id="585030"/>
    <lineage>
        <taxon>Eukaryota</taxon>
        <taxon>Fungi</taxon>
        <taxon>Dikarya</taxon>
        <taxon>Basidiomycota</taxon>
        <taxon>Agaricomycotina</taxon>
        <taxon>Agaricomycetes</taxon>
        <taxon>Agaricomycetidae</taxon>
        <taxon>Agaricales</taxon>
        <taxon>Marasmiineae</taxon>
        <taxon>Marasmiaceae</taxon>
        <taxon>Marasmius</taxon>
    </lineage>
</organism>
<feature type="signal peptide" evidence="2">
    <location>
        <begin position="1"/>
        <end position="17"/>
    </location>
</feature>
<accession>A0ABR2Z8Q6</accession>
<keyword evidence="2" id="KW-0732">Signal</keyword>
<evidence type="ECO:0000313" key="3">
    <source>
        <dbReference type="EMBL" id="KAL0057284.1"/>
    </source>
</evidence>
<dbReference type="Proteomes" id="UP001437256">
    <property type="component" value="Unassembled WGS sequence"/>
</dbReference>
<dbReference type="EMBL" id="JBBXMP010000601">
    <property type="protein sequence ID" value="KAL0057284.1"/>
    <property type="molecule type" value="Genomic_DNA"/>
</dbReference>
<comment type="caution">
    <text evidence="3">The sequence shown here is derived from an EMBL/GenBank/DDBJ whole genome shotgun (WGS) entry which is preliminary data.</text>
</comment>
<evidence type="ECO:0000256" key="2">
    <source>
        <dbReference type="SAM" id="SignalP"/>
    </source>
</evidence>
<feature type="compositionally biased region" description="Basic residues" evidence="1">
    <location>
        <begin position="105"/>
        <end position="118"/>
    </location>
</feature>
<feature type="region of interest" description="Disordered" evidence="1">
    <location>
        <begin position="63"/>
        <end position="157"/>
    </location>
</feature>
<gene>
    <name evidence="3" type="ORF">AAF712_016081</name>
</gene>
<feature type="chain" id="PRO_5046695452" evidence="2">
    <location>
        <begin position="18"/>
        <end position="169"/>
    </location>
</feature>
<evidence type="ECO:0000256" key="1">
    <source>
        <dbReference type="SAM" id="MobiDB-lite"/>
    </source>
</evidence>
<evidence type="ECO:0000313" key="4">
    <source>
        <dbReference type="Proteomes" id="UP001437256"/>
    </source>
</evidence>
<sequence length="169" mass="19599">MTIHPTLLMTWWLDVSAVRNPVPSLKTFSWLCQSNRRLRRNLPRRSLRLRRSLLSPRRLVKKKKGTGIFKKTHQQMKKQKERGKVRLLKQQAREREQNKTEVGKRNRAGKKPSKRTSKSTKTTKESTDPQGEADNTKDFPLDGDDFTGPFKPDPLSDKAKACAEEAYKL</sequence>
<feature type="compositionally biased region" description="Basic and acidic residues" evidence="1">
    <location>
        <begin position="91"/>
        <end position="104"/>
    </location>
</feature>
<name>A0ABR2Z8Q6_9AGAR</name>
<proteinExistence type="predicted"/>
<keyword evidence="4" id="KW-1185">Reference proteome</keyword>
<feature type="compositionally biased region" description="Basic residues" evidence="1">
    <location>
        <begin position="63"/>
        <end position="87"/>
    </location>
</feature>
<reference evidence="3 4" key="1">
    <citation type="submission" date="2024-05" db="EMBL/GenBank/DDBJ databases">
        <title>A draft genome resource for the thread blight pathogen Marasmius tenuissimus strain MS-2.</title>
        <authorList>
            <person name="Yulfo-Soto G.E."/>
            <person name="Baruah I.K."/>
            <person name="Amoako-Attah I."/>
            <person name="Bukari Y."/>
            <person name="Meinhardt L.W."/>
            <person name="Bailey B.A."/>
            <person name="Cohen S.P."/>
        </authorList>
    </citation>
    <scope>NUCLEOTIDE SEQUENCE [LARGE SCALE GENOMIC DNA]</scope>
    <source>
        <strain evidence="3 4">MS-2</strain>
    </source>
</reference>
<protein>
    <submittedName>
        <fullName evidence="3">Uncharacterized protein</fullName>
    </submittedName>
</protein>